<organism evidence="3 4">
    <name type="scientific">Candidatus Kurthia intestinigallinarum</name>
    <dbReference type="NCBI Taxonomy" id="1562256"/>
    <lineage>
        <taxon>Bacteria</taxon>
        <taxon>Bacillati</taxon>
        <taxon>Bacillota</taxon>
        <taxon>Bacilli</taxon>
        <taxon>Bacillales</taxon>
        <taxon>Caryophanaceae</taxon>
        <taxon>Kurthia</taxon>
    </lineage>
</organism>
<keyword evidence="1" id="KW-0472">Membrane</keyword>
<feature type="transmembrane region" description="Helical" evidence="1">
    <location>
        <begin position="80"/>
        <end position="104"/>
    </location>
</feature>
<accession>A0A433RW31</accession>
<dbReference type="RefSeq" id="WP_126989956.1">
    <property type="nucleotide sequence ID" value="NZ_JTFC01000023.1"/>
</dbReference>
<dbReference type="PANTHER" id="PTHR31302:SF0">
    <property type="entry name" value="TRANSMEMBRANE PROTEIN WITH METALLOPHOSPHOESTERASE DOMAIN"/>
    <property type="match status" value="1"/>
</dbReference>
<feature type="transmembrane region" description="Helical" evidence="1">
    <location>
        <begin position="6"/>
        <end position="29"/>
    </location>
</feature>
<dbReference type="EMBL" id="JTFC01000023">
    <property type="protein sequence ID" value="RUS57491.1"/>
    <property type="molecule type" value="Genomic_DNA"/>
</dbReference>
<keyword evidence="1" id="KW-0812">Transmembrane</keyword>
<keyword evidence="1" id="KW-1133">Transmembrane helix</keyword>
<evidence type="ECO:0000313" key="4">
    <source>
        <dbReference type="Proteomes" id="UP000288623"/>
    </source>
</evidence>
<evidence type="ECO:0000313" key="3">
    <source>
        <dbReference type="EMBL" id="RUS57491.1"/>
    </source>
</evidence>
<proteinExistence type="predicted"/>
<protein>
    <submittedName>
        <fullName evidence="3">Serine/threonine protein phosphatase</fullName>
    </submittedName>
</protein>
<feature type="non-terminal residue" evidence="3">
    <location>
        <position position="297"/>
    </location>
</feature>
<feature type="transmembrane region" description="Helical" evidence="1">
    <location>
        <begin position="111"/>
        <end position="133"/>
    </location>
</feature>
<feature type="transmembrane region" description="Helical" evidence="1">
    <location>
        <begin position="41"/>
        <end position="60"/>
    </location>
</feature>
<dbReference type="GO" id="GO:0016787">
    <property type="term" value="F:hydrolase activity"/>
    <property type="evidence" value="ECO:0007669"/>
    <property type="project" value="InterPro"/>
</dbReference>
<dbReference type="InterPro" id="IPR004843">
    <property type="entry name" value="Calcineurin-like_PHP"/>
</dbReference>
<evidence type="ECO:0000259" key="2">
    <source>
        <dbReference type="Pfam" id="PF00149"/>
    </source>
</evidence>
<gene>
    <name evidence="3" type="ORF">QI30_05605</name>
</gene>
<keyword evidence="4" id="KW-1185">Reference proteome</keyword>
<comment type="caution">
    <text evidence="3">The sequence shown here is derived from an EMBL/GenBank/DDBJ whole genome shotgun (WGS) entry which is preliminary data.</text>
</comment>
<sequence length="297" mass="32910">MSKVTMIFGISLVLLVYGGANVYIGHRLYRWGTLLLPSMNAWVFAYIYGIIALTFLLAFAPLPKGINDVATTFGSYWMGIFIYLFLCIAVVDILVGIGALTGIIPKPVPDIVRFWAGLSSILMTISFVTYGIYNATIIKEVRYDIQLKEGVTSPNLKMVMLSDLHLGAVRSETRLEEIVERVNTMEPDIIVIPGDIFNDDFTAIQDPKRVSDLFKQLKATYGVYGTLGNHDGGKTFSQMVQLLEESNITLLNDEYVVIDDKLALVGRVDPSPIGGFNGLKRQDVSHLLKEIDSSMPT</sequence>
<dbReference type="OrthoDB" id="9780884at2"/>
<name>A0A433RW31_9BACL</name>
<dbReference type="PANTHER" id="PTHR31302">
    <property type="entry name" value="TRANSMEMBRANE PROTEIN WITH METALLOPHOSPHOESTERASE DOMAIN-RELATED"/>
    <property type="match status" value="1"/>
</dbReference>
<evidence type="ECO:0000256" key="1">
    <source>
        <dbReference type="SAM" id="Phobius"/>
    </source>
</evidence>
<dbReference type="Gene3D" id="3.60.21.10">
    <property type="match status" value="1"/>
</dbReference>
<dbReference type="InterPro" id="IPR029052">
    <property type="entry name" value="Metallo-depent_PP-like"/>
</dbReference>
<dbReference type="SUPFAM" id="SSF56300">
    <property type="entry name" value="Metallo-dependent phosphatases"/>
    <property type="match status" value="1"/>
</dbReference>
<reference evidence="3 4" key="1">
    <citation type="submission" date="2014-11" db="EMBL/GenBank/DDBJ databases">
        <title>Genome sequence and analysis of novel Kurthia sp.</title>
        <authorList>
            <person name="Lawson J.N."/>
            <person name="Gonzalez J.E."/>
            <person name="Rinauldi L."/>
            <person name="Xuan Z."/>
            <person name="Firman A."/>
            <person name="Shaddox L."/>
            <person name="Trudeau A."/>
            <person name="Shah S."/>
            <person name="Reiman D."/>
        </authorList>
    </citation>
    <scope>NUCLEOTIDE SEQUENCE [LARGE SCALE GENOMIC DNA]</scope>
    <source>
        <strain evidence="3 4">3B1D</strain>
    </source>
</reference>
<dbReference type="AlphaFoldDB" id="A0A433RW31"/>
<feature type="domain" description="Calcineurin-like phosphoesterase" evidence="2">
    <location>
        <begin position="158"/>
        <end position="266"/>
    </location>
</feature>
<dbReference type="InterPro" id="IPR051158">
    <property type="entry name" value="Metallophosphoesterase_sf"/>
</dbReference>
<dbReference type="Proteomes" id="UP000288623">
    <property type="component" value="Unassembled WGS sequence"/>
</dbReference>
<dbReference type="Pfam" id="PF00149">
    <property type="entry name" value="Metallophos"/>
    <property type="match status" value="1"/>
</dbReference>